<name>A0AAD5U9D9_9FUNG</name>
<dbReference type="GO" id="GO:0016787">
    <property type="term" value="F:hydrolase activity"/>
    <property type="evidence" value="ECO:0007669"/>
    <property type="project" value="InterPro"/>
</dbReference>
<dbReference type="InterPro" id="IPR029058">
    <property type="entry name" value="AB_hydrolase_fold"/>
</dbReference>
<dbReference type="InterPro" id="IPR013094">
    <property type="entry name" value="AB_hydrolase_3"/>
</dbReference>
<reference evidence="2" key="1">
    <citation type="submission" date="2020-05" db="EMBL/GenBank/DDBJ databases">
        <title>Phylogenomic resolution of chytrid fungi.</title>
        <authorList>
            <person name="Stajich J.E."/>
            <person name="Amses K."/>
            <person name="Simmons R."/>
            <person name="Seto K."/>
            <person name="Myers J."/>
            <person name="Bonds A."/>
            <person name="Quandt C.A."/>
            <person name="Barry K."/>
            <person name="Liu P."/>
            <person name="Grigoriev I."/>
            <person name="Longcore J.E."/>
            <person name="James T.Y."/>
        </authorList>
    </citation>
    <scope>NUCLEOTIDE SEQUENCE</scope>
    <source>
        <strain evidence="2">PLAUS21</strain>
    </source>
</reference>
<accession>A0AAD5U9D9</accession>
<dbReference type="Proteomes" id="UP001210925">
    <property type="component" value="Unassembled WGS sequence"/>
</dbReference>
<evidence type="ECO:0000313" key="2">
    <source>
        <dbReference type="EMBL" id="KAJ3251280.1"/>
    </source>
</evidence>
<proteinExistence type="predicted"/>
<evidence type="ECO:0000313" key="3">
    <source>
        <dbReference type="Proteomes" id="UP001210925"/>
    </source>
</evidence>
<sequence length="125" mass="14568">MDRKNYYTIDSYLKHQYVSPLWAKDLSNLPQLLIQCGSVEMLYDEIVAFSKHYMRDNQVNKITCEVYRGHVHVFHVLFWISPGARVALDRSGKWIQQVTGRLGGRVKDTGLIDITHNGQVRKVYK</sequence>
<keyword evidence="3" id="KW-1185">Reference proteome</keyword>
<dbReference type="SUPFAM" id="SSF53474">
    <property type="entry name" value="alpha/beta-Hydrolases"/>
    <property type="match status" value="1"/>
</dbReference>
<comment type="caution">
    <text evidence="2">The sequence shown here is derived from an EMBL/GenBank/DDBJ whole genome shotgun (WGS) entry which is preliminary data.</text>
</comment>
<dbReference type="Gene3D" id="3.40.50.1820">
    <property type="entry name" value="alpha/beta hydrolase"/>
    <property type="match status" value="1"/>
</dbReference>
<dbReference type="AlphaFoldDB" id="A0AAD5U9D9"/>
<evidence type="ECO:0000259" key="1">
    <source>
        <dbReference type="Pfam" id="PF07859"/>
    </source>
</evidence>
<feature type="domain" description="Alpha/beta hydrolase fold-3" evidence="1">
    <location>
        <begin position="5"/>
        <end position="75"/>
    </location>
</feature>
<protein>
    <recommendedName>
        <fullName evidence="1">Alpha/beta hydrolase fold-3 domain-containing protein</fullName>
    </recommendedName>
</protein>
<dbReference type="Pfam" id="PF07859">
    <property type="entry name" value="Abhydrolase_3"/>
    <property type="match status" value="1"/>
</dbReference>
<gene>
    <name evidence="2" type="ORF">HK103_002550</name>
</gene>
<organism evidence="2 3">
    <name type="scientific">Boothiomyces macroporosus</name>
    <dbReference type="NCBI Taxonomy" id="261099"/>
    <lineage>
        <taxon>Eukaryota</taxon>
        <taxon>Fungi</taxon>
        <taxon>Fungi incertae sedis</taxon>
        <taxon>Chytridiomycota</taxon>
        <taxon>Chytridiomycota incertae sedis</taxon>
        <taxon>Chytridiomycetes</taxon>
        <taxon>Rhizophydiales</taxon>
        <taxon>Terramycetaceae</taxon>
        <taxon>Boothiomyces</taxon>
    </lineage>
</organism>
<dbReference type="EMBL" id="JADGKB010000190">
    <property type="protein sequence ID" value="KAJ3251280.1"/>
    <property type="molecule type" value="Genomic_DNA"/>
</dbReference>